<dbReference type="AlphaFoldDB" id="A0A2Z3HFP8"/>
<dbReference type="Pfam" id="PF00588">
    <property type="entry name" value="SpoU_methylase"/>
    <property type="match status" value="1"/>
</dbReference>
<keyword evidence="5" id="KW-1185">Reference proteome</keyword>
<dbReference type="KEGG" id="gog:C1280_26595"/>
<dbReference type="OrthoDB" id="4578643at2"/>
<accession>A0A2Z3HFP8</accession>
<name>A0A2Z3HFP8_9BACT</name>
<dbReference type="GO" id="GO:0032259">
    <property type="term" value="P:methylation"/>
    <property type="evidence" value="ECO:0007669"/>
    <property type="project" value="UniProtKB-KW"/>
</dbReference>
<dbReference type="GO" id="GO:0006396">
    <property type="term" value="P:RNA processing"/>
    <property type="evidence" value="ECO:0007669"/>
    <property type="project" value="InterPro"/>
</dbReference>
<protein>
    <recommendedName>
        <fullName evidence="3">tRNA/rRNA methyltransferase SpoU type domain-containing protein</fullName>
    </recommendedName>
</protein>
<dbReference type="SUPFAM" id="SSF75217">
    <property type="entry name" value="alpha/beta knot"/>
    <property type="match status" value="1"/>
</dbReference>
<gene>
    <name evidence="4" type="ORF">C1280_26595</name>
</gene>
<dbReference type="GO" id="GO:0003723">
    <property type="term" value="F:RNA binding"/>
    <property type="evidence" value="ECO:0007669"/>
    <property type="project" value="InterPro"/>
</dbReference>
<evidence type="ECO:0000259" key="3">
    <source>
        <dbReference type="Pfam" id="PF00588"/>
    </source>
</evidence>
<dbReference type="RefSeq" id="WP_010039368.1">
    <property type="nucleotide sequence ID" value="NZ_CP025958.1"/>
</dbReference>
<proteinExistence type="predicted"/>
<feature type="domain" description="tRNA/rRNA methyltransferase SpoU type" evidence="3">
    <location>
        <begin position="5"/>
        <end position="95"/>
    </location>
</feature>
<evidence type="ECO:0000313" key="4">
    <source>
        <dbReference type="EMBL" id="AWM40220.1"/>
    </source>
</evidence>
<evidence type="ECO:0000256" key="1">
    <source>
        <dbReference type="ARBA" id="ARBA00022603"/>
    </source>
</evidence>
<dbReference type="InterPro" id="IPR001537">
    <property type="entry name" value="SpoU_MeTrfase"/>
</dbReference>
<evidence type="ECO:0000256" key="2">
    <source>
        <dbReference type="ARBA" id="ARBA00022679"/>
    </source>
</evidence>
<keyword evidence="1" id="KW-0489">Methyltransferase</keyword>
<evidence type="ECO:0000313" key="5">
    <source>
        <dbReference type="Proteomes" id="UP000245802"/>
    </source>
</evidence>
<dbReference type="InterPro" id="IPR029028">
    <property type="entry name" value="Alpha/beta_knot_MTases"/>
</dbReference>
<dbReference type="EMBL" id="CP025958">
    <property type="protein sequence ID" value="AWM40220.1"/>
    <property type="molecule type" value="Genomic_DNA"/>
</dbReference>
<dbReference type="GO" id="GO:0008173">
    <property type="term" value="F:RNA methyltransferase activity"/>
    <property type="evidence" value="ECO:0007669"/>
    <property type="project" value="InterPro"/>
</dbReference>
<dbReference type="Proteomes" id="UP000245802">
    <property type="component" value="Chromosome"/>
</dbReference>
<sequence>MSDTTKAWRSIPLFQYLTFDEFYAHLPHDCRLIGVEFPHEKAVSLPKFTHPERCVYLLGAEDYGLSKQALERCHRVVYAPSQRCLNVAVAGSLIMCDRMAKAAA</sequence>
<reference evidence="4 5" key="1">
    <citation type="submission" date="2018-01" db="EMBL/GenBank/DDBJ databases">
        <title>G. obscuriglobus.</title>
        <authorList>
            <person name="Franke J."/>
            <person name="Blomberg W."/>
            <person name="Selmecki A."/>
        </authorList>
    </citation>
    <scope>NUCLEOTIDE SEQUENCE [LARGE SCALE GENOMIC DNA]</scope>
    <source>
        <strain evidence="4 5">DSM 5831</strain>
    </source>
</reference>
<dbReference type="InterPro" id="IPR029026">
    <property type="entry name" value="tRNA_m1G_MTases_N"/>
</dbReference>
<dbReference type="Gene3D" id="3.40.1280.10">
    <property type="match status" value="1"/>
</dbReference>
<keyword evidence="2" id="KW-0808">Transferase</keyword>
<organism evidence="4 5">
    <name type="scientific">Gemmata obscuriglobus</name>
    <dbReference type="NCBI Taxonomy" id="114"/>
    <lineage>
        <taxon>Bacteria</taxon>
        <taxon>Pseudomonadati</taxon>
        <taxon>Planctomycetota</taxon>
        <taxon>Planctomycetia</taxon>
        <taxon>Gemmatales</taxon>
        <taxon>Gemmataceae</taxon>
        <taxon>Gemmata</taxon>
    </lineage>
</organism>